<dbReference type="EMBL" id="JADIKK010000008">
    <property type="protein sequence ID" value="MFK2878466.1"/>
    <property type="molecule type" value="Genomic_DNA"/>
</dbReference>
<name>A0ABW8J846_9GAMM</name>
<evidence type="ECO:0000313" key="11">
    <source>
        <dbReference type="EMBL" id="MFK2878466.1"/>
    </source>
</evidence>
<feature type="domain" description="Tetrapyrrole biosynthesis uroporphyrinogen III synthase" evidence="10">
    <location>
        <begin position="26"/>
        <end position="245"/>
    </location>
</feature>
<evidence type="ECO:0000256" key="7">
    <source>
        <dbReference type="ARBA" id="ARBA00040167"/>
    </source>
</evidence>
<evidence type="ECO:0000256" key="9">
    <source>
        <dbReference type="RuleBase" id="RU366031"/>
    </source>
</evidence>
<evidence type="ECO:0000313" key="12">
    <source>
        <dbReference type="Proteomes" id="UP001620339"/>
    </source>
</evidence>
<dbReference type="RefSeq" id="WP_404615158.1">
    <property type="nucleotide sequence ID" value="NZ_JADIKK010000008.1"/>
</dbReference>
<organism evidence="11 12">
    <name type="scientific">Rhodanobacter hydrolyticus</name>
    <dbReference type="NCBI Taxonomy" id="2250595"/>
    <lineage>
        <taxon>Bacteria</taxon>
        <taxon>Pseudomonadati</taxon>
        <taxon>Pseudomonadota</taxon>
        <taxon>Gammaproteobacteria</taxon>
        <taxon>Lysobacterales</taxon>
        <taxon>Rhodanobacteraceae</taxon>
        <taxon>Rhodanobacter</taxon>
    </lineage>
</organism>
<comment type="caution">
    <text evidence="11">The sequence shown here is derived from an EMBL/GenBank/DDBJ whole genome shotgun (WGS) entry which is preliminary data.</text>
</comment>
<comment type="pathway">
    <text evidence="1 9">Porphyrin-containing compound metabolism; protoporphyrin-IX biosynthesis; coproporphyrinogen-III from 5-aminolevulinate: step 3/4.</text>
</comment>
<keyword evidence="4 9" id="KW-0456">Lyase</keyword>
<evidence type="ECO:0000256" key="3">
    <source>
        <dbReference type="ARBA" id="ARBA00013109"/>
    </source>
</evidence>
<evidence type="ECO:0000256" key="6">
    <source>
        <dbReference type="ARBA" id="ARBA00037589"/>
    </source>
</evidence>
<dbReference type="PANTHER" id="PTHR38042:SF1">
    <property type="entry name" value="UROPORPHYRINOGEN-III SYNTHASE, CHLOROPLASTIC"/>
    <property type="match status" value="1"/>
</dbReference>
<reference evidence="11 12" key="1">
    <citation type="submission" date="2020-10" db="EMBL/GenBank/DDBJ databases">
        <title>Phylogeny of dyella-like bacteria.</title>
        <authorList>
            <person name="Fu J."/>
        </authorList>
    </citation>
    <scope>NUCLEOTIDE SEQUENCE [LARGE SCALE GENOMIC DNA]</scope>
    <source>
        <strain evidence="11 12">KACC 19113</strain>
    </source>
</reference>
<comment type="catalytic activity">
    <reaction evidence="8 9">
        <text>hydroxymethylbilane = uroporphyrinogen III + H2O</text>
        <dbReference type="Rhea" id="RHEA:18965"/>
        <dbReference type="ChEBI" id="CHEBI:15377"/>
        <dbReference type="ChEBI" id="CHEBI:57308"/>
        <dbReference type="ChEBI" id="CHEBI:57845"/>
        <dbReference type="EC" id="4.2.1.75"/>
    </reaction>
</comment>
<evidence type="ECO:0000256" key="1">
    <source>
        <dbReference type="ARBA" id="ARBA00004772"/>
    </source>
</evidence>
<evidence type="ECO:0000256" key="4">
    <source>
        <dbReference type="ARBA" id="ARBA00023239"/>
    </source>
</evidence>
<evidence type="ECO:0000256" key="8">
    <source>
        <dbReference type="ARBA" id="ARBA00048617"/>
    </source>
</evidence>
<comment type="similarity">
    <text evidence="2 9">Belongs to the uroporphyrinogen-III synthase family.</text>
</comment>
<dbReference type="PANTHER" id="PTHR38042">
    <property type="entry name" value="UROPORPHYRINOGEN-III SYNTHASE, CHLOROPLASTIC"/>
    <property type="match status" value="1"/>
</dbReference>
<gene>
    <name evidence="11" type="ORF">ISP25_15430</name>
</gene>
<comment type="function">
    <text evidence="6 9">Catalyzes cyclization of the linear tetrapyrrole, hydroxymethylbilane, to the macrocyclic uroporphyrinogen III.</text>
</comment>
<keyword evidence="5 9" id="KW-0627">Porphyrin biosynthesis</keyword>
<dbReference type="InterPro" id="IPR036108">
    <property type="entry name" value="4pyrrol_syn_uPrphyn_synt_sf"/>
</dbReference>
<keyword evidence="12" id="KW-1185">Reference proteome</keyword>
<dbReference type="SUPFAM" id="SSF69618">
    <property type="entry name" value="HemD-like"/>
    <property type="match status" value="1"/>
</dbReference>
<evidence type="ECO:0000256" key="5">
    <source>
        <dbReference type="ARBA" id="ARBA00023244"/>
    </source>
</evidence>
<dbReference type="EC" id="4.2.1.75" evidence="3 9"/>
<sequence length="251" mass="26667">MGRNPHIPSLHGRIVVITRPAGTAAAMARRVRACGGVPLLLPGLSLRAVDDPRLPAAMRAALKDELLVFTSPAAVRFAAALLPLRSKAMVLAVGQGTVQALRRRGVRAQAPARQDSEGVLDLPVMQNLSGKRVVLVGAPGGRRLLHGQLAARGAQCHEVQVYRRVPPRLDRRHVDAVLALPRSARVLLSSTEALHNLMGRLPASAMVRLRKAMAVVSSERLAQAAQGEGFTRIVLARSALAADLLEAAASR</sequence>
<dbReference type="CDD" id="cd06578">
    <property type="entry name" value="HemD"/>
    <property type="match status" value="1"/>
</dbReference>
<accession>A0ABW8J846</accession>
<evidence type="ECO:0000256" key="2">
    <source>
        <dbReference type="ARBA" id="ARBA00008133"/>
    </source>
</evidence>
<dbReference type="InterPro" id="IPR003754">
    <property type="entry name" value="4pyrrol_synth_uPrphyn_synth"/>
</dbReference>
<dbReference type="Gene3D" id="3.40.50.10090">
    <property type="match status" value="2"/>
</dbReference>
<evidence type="ECO:0000259" key="10">
    <source>
        <dbReference type="Pfam" id="PF02602"/>
    </source>
</evidence>
<dbReference type="InterPro" id="IPR039793">
    <property type="entry name" value="UROS/Hem4"/>
</dbReference>
<protein>
    <recommendedName>
        <fullName evidence="7 9">Uroporphyrinogen-III synthase</fullName>
        <ecNumber evidence="3 9">4.2.1.75</ecNumber>
    </recommendedName>
</protein>
<dbReference type="Proteomes" id="UP001620339">
    <property type="component" value="Unassembled WGS sequence"/>
</dbReference>
<proteinExistence type="inferred from homology"/>
<dbReference type="Pfam" id="PF02602">
    <property type="entry name" value="HEM4"/>
    <property type="match status" value="1"/>
</dbReference>